<accession>A0A7C4AH10</accession>
<dbReference type="AlphaFoldDB" id="A0A7C4AH10"/>
<dbReference type="PANTHER" id="PTHR41373:SF1">
    <property type="entry name" value="PHOSPHATIDYLGLYCEROL LYSYLTRANSFERASE C-TERMINAL DOMAIN-CONTAINING PROTEIN"/>
    <property type="match status" value="1"/>
</dbReference>
<dbReference type="Gene3D" id="3.40.630.30">
    <property type="match status" value="1"/>
</dbReference>
<feature type="domain" description="Phosphatidylglycerol lysyltransferase C-terminal" evidence="1">
    <location>
        <begin position="24"/>
        <end position="286"/>
    </location>
</feature>
<organism evidence="2">
    <name type="scientific">Fundidesulfovibrio putealis</name>
    <dbReference type="NCBI Taxonomy" id="270496"/>
    <lineage>
        <taxon>Bacteria</taxon>
        <taxon>Pseudomonadati</taxon>
        <taxon>Thermodesulfobacteriota</taxon>
        <taxon>Desulfovibrionia</taxon>
        <taxon>Desulfovibrionales</taxon>
        <taxon>Desulfovibrionaceae</taxon>
        <taxon>Fundidesulfovibrio</taxon>
    </lineage>
</organism>
<gene>
    <name evidence="2" type="ORF">ENR59_06355</name>
</gene>
<dbReference type="Pfam" id="PF09924">
    <property type="entry name" value="LPG_synthase_C"/>
    <property type="match status" value="1"/>
</dbReference>
<evidence type="ECO:0000259" key="1">
    <source>
        <dbReference type="Pfam" id="PF09924"/>
    </source>
</evidence>
<dbReference type="SUPFAM" id="SSF55729">
    <property type="entry name" value="Acyl-CoA N-acyltransferases (Nat)"/>
    <property type="match status" value="2"/>
</dbReference>
<dbReference type="PANTHER" id="PTHR41373">
    <property type="entry name" value="DUF2156 DOMAIN-CONTAINING PROTEIN"/>
    <property type="match status" value="1"/>
</dbReference>
<proteinExistence type="predicted"/>
<protein>
    <submittedName>
        <fullName evidence="2">DUF2156 domain-containing protein</fullName>
    </submittedName>
</protein>
<sequence length="293" mass="33837">MVNREYTPISLDGREEYLSRLARCPQKVSDYSFANLWGWCEEYGLEWAFGDSHAWIRQTRPHTLYWAPVGPWLDVDWSRCPTLTKGGEFTRVPEQLAQVWAAALPGRVEVVEAREHWDYVYSIPELVALSGNRFHKKKNLLAQFTKTYDYHYHPLTADCIEEVLQMQMEWCQWREAECDATLKAENRAIARVVKDWDRLPNLLGGAVRVDGRMIAYTVAEPLDESMLVIHFEKGHTGFKGVYQAINQMFLASLDKPYTLVNREQDLGDEGLRKAKVSYNPVSFLKKCAVRIAA</sequence>
<dbReference type="InterPro" id="IPR016732">
    <property type="entry name" value="UCP018688"/>
</dbReference>
<name>A0A7C4AH10_9BACT</name>
<dbReference type="InterPro" id="IPR024320">
    <property type="entry name" value="LPG_synthase_C"/>
</dbReference>
<comment type="caution">
    <text evidence="2">The sequence shown here is derived from an EMBL/GenBank/DDBJ whole genome shotgun (WGS) entry which is preliminary data.</text>
</comment>
<evidence type="ECO:0000313" key="2">
    <source>
        <dbReference type="EMBL" id="HGG92559.1"/>
    </source>
</evidence>
<dbReference type="PIRSF" id="PIRSF018688">
    <property type="entry name" value="UCP018688"/>
    <property type="match status" value="1"/>
</dbReference>
<dbReference type="EMBL" id="DSRP01000440">
    <property type="protein sequence ID" value="HGG92559.1"/>
    <property type="molecule type" value="Genomic_DNA"/>
</dbReference>
<reference evidence="2" key="1">
    <citation type="journal article" date="2020" name="mSystems">
        <title>Genome- and Community-Level Interaction Insights into Carbon Utilization and Element Cycling Functions of Hydrothermarchaeota in Hydrothermal Sediment.</title>
        <authorList>
            <person name="Zhou Z."/>
            <person name="Liu Y."/>
            <person name="Xu W."/>
            <person name="Pan J."/>
            <person name="Luo Z.H."/>
            <person name="Li M."/>
        </authorList>
    </citation>
    <scope>NUCLEOTIDE SEQUENCE [LARGE SCALE GENOMIC DNA]</scope>
    <source>
        <strain evidence="2">SpSt-413</strain>
    </source>
</reference>
<dbReference type="InterPro" id="IPR016181">
    <property type="entry name" value="Acyl_CoA_acyltransferase"/>
</dbReference>